<keyword evidence="1" id="KW-1133">Transmembrane helix</keyword>
<reference evidence="2 3" key="1">
    <citation type="submission" date="2020-08" db="EMBL/GenBank/DDBJ databases">
        <title>Sequencing the genomes of 1000 actinobacteria strains.</title>
        <authorList>
            <person name="Klenk H.-P."/>
        </authorList>
    </citation>
    <scope>NUCLEOTIDE SEQUENCE [LARGE SCALE GENOMIC DNA]</scope>
    <source>
        <strain evidence="2 3">DSM 44593</strain>
    </source>
</reference>
<keyword evidence="1" id="KW-0472">Membrane</keyword>
<protein>
    <recommendedName>
        <fullName evidence="4">DUF1449 domain-containing protein</fullName>
    </recommendedName>
</protein>
<keyword evidence="3" id="KW-1185">Reference proteome</keyword>
<sequence>MNGLLEASLAFPTVLFSFLLLVVVGYWLFVVLGAVDTDILDFDAELDSGSAGGLGGALGAVGLGGVPVTVVLSLMIAVAWFVSLVGTVLIDSLSDTSPLMIALGLVVLVAAVVIAWGVTSAIAMGVRAFLPPERQSRGADFVGRTCVVRTGRVDRDFGQAEISAGEGSSSLIEVRTIGDERLTSGSTALIFDYDADAGVYRVTPFDSALDPGSPD</sequence>
<dbReference type="EMBL" id="JACHLY010000001">
    <property type="protein sequence ID" value="MBB5999028.1"/>
    <property type="molecule type" value="Genomic_DNA"/>
</dbReference>
<dbReference type="Proteomes" id="UP000578077">
    <property type="component" value="Unassembled WGS sequence"/>
</dbReference>
<dbReference type="RefSeq" id="WP_184635668.1">
    <property type="nucleotide sequence ID" value="NZ_BAABKT010000010.1"/>
</dbReference>
<feature type="transmembrane region" description="Helical" evidence="1">
    <location>
        <begin position="56"/>
        <end position="81"/>
    </location>
</feature>
<comment type="caution">
    <text evidence="2">The sequence shown here is derived from an EMBL/GenBank/DDBJ whole genome shotgun (WGS) entry which is preliminary data.</text>
</comment>
<name>A0A841EDK2_9ACTN</name>
<evidence type="ECO:0000313" key="3">
    <source>
        <dbReference type="Proteomes" id="UP000578077"/>
    </source>
</evidence>
<evidence type="ECO:0008006" key="4">
    <source>
        <dbReference type="Google" id="ProtNLM"/>
    </source>
</evidence>
<organism evidence="2 3">
    <name type="scientific">Streptomonospora salina</name>
    <dbReference type="NCBI Taxonomy" id="104205"/>
    <lineage>
        <taxon>Bacteria</taxon>
        <taxon>Bacillati</taxon>
        <taxon>Actinomycetota</taxon>
        <taxon>Actinomycetes</taxon>
        <taxon>Streptosporangiales</taxon>
        <taxon>Nocardiopsidaceae</taxon>
        <taxon>Streptomonospora</taxon>
    </lineage>
</organism>
<evidence type="ECO:0000313" key="2">
    <source>
        <dbReference type="EMBL" id="MBB5999028.1"/>
    </source>
</evidence>
<proteinExistence type="predicted"/>
<accession>A0A841EDK2</accession>
<gene>
    <name evidence="2" type="ORF">HNR25_002779</name>
</gene>
<feature type="transmembrane region" description="Helical" evidence="1">
    <location>
        <begin position="14"/>
        <end position="35"/>
    </location>
</feature>
<dbReference type="AlphaFoldDB" id="A0A841EDK2"/>
<keyword evidence="1" id="KW-0812">Transmembrane</keyword>
<feature type="transmembrane region" description="Helical" evidence="1">
    <location>
        <begin position="101"/>
        <end position="130"/>
    </location>
</feature>
<evidence type="ECO:0000256" key="1">
    <source>
        <dbReference type="SAM" id="Phobius"/>
    </source>
</evidence>